<dbReference type="RefSeq" id="WP_311637619.1">
    <property type="nucleotide sequence ID" value="NZ_JAVRFF010000061.1"/>
</dbReference>
<dbReference type="NCBIfam" id="NF038080">
    <property type="entry name" value="PG_bind_siph"/>
    <property type="match status" value="2"/>
</dbReference>
<feature type="domain" description="Peptidoglycan recognition protein family" evidence="2">
    <location>
        <begin position="1"/>
        <end position="152"/>
    </location>
</feature>
<dbReference type="Proteomes" id="UP001180489">
    <property type="component" value="Unassembled WGS sequence"/>
</dbReference>
<evidence type="ECO:0000313" key="3">
    <source>
        <dbReference type="EMBL" id="MDT0477412.1"/>
    </source>
</evidence>
<dbReference type="PANTHER" id="PTHR11022:SF41">
    <property type="entry name" value="PEPTIDOGLYCAN-RECOGNITION PROTEIN LC-RELATED"/>
    <property type="match status" value="1"/>
</dbReference>
<name>A0ABU2UVU4_9ACTN</name>
<evidence type="ECO:0000313" key="4">
    <source>
        <dbReference type="Proteomes" id="UP001180489"/>
    </source>
</evidence>
<reference evidence="3" key="1">
    <citation type="submission" date="2024-05" db="EMBL/GenBank/DDBJ databases">
        <title>30 novel species of actinomycetes from the DSMZ collection.</title>
        <authorList>
            <person name="Nouioui I."/>
        </authorList>
    </citation>
    <scope>NUCLEOTIDE SEQUENCE</scope>
    <source>
        <strain evidence="3">DSM 41014</strain>
    </source>
</reference>
<dbReference type="CDD" id="cd06583">
    <property type="entry name" value="PGRP"/>
    <property type="match status" value="1"/>
</dbReference>
<gene>
    <name evidence="3" type="ORF">RM863_35350</name>
</gene>
<dbReference type="InterPro" id="IPR047763">
    <property type="entry name" value="PG_bind_dom_phiBT1-type"/>
</dbReference>
<dbReference type="InterPro" id="IPR006619">
    <property type="entry name" value="PGRP_domain_met/bac"/>
</dbReference>
<dbReference type="EMBL" id="JAVRFF010000061">
    <property type="protein sequence ID" value="MDT0477412.1"/>
    <property type="molecule type" value="Genomic_DNA"/>
</dbReference>
<dbReference type="InterPro" id="IPR015510">
    <property type="entry name" value="PGRP"/>
</dbReference>
<dbReference type="InterPro" id="IPR002502">
    <property type="entry name" value="Amidase_domain"/>
</dbReference>
<evidence type="ECO:0000256" key="1">
    <source>
        <dbReference type="ARBA" id="ARBA00007553"/>
    </source>
</evidence>
<sequence>MKLVTRAQWGAKPSKYSLAYIASTQGVKIHYEGSYVAKSLGDSGAHGSCAGHMRDIQASHLANTKEDYSDIAYNAVVCPHGFVFEGRGLHRKTGANGNQTLNVKDYAVCAMVGNSGLVQPTEAQLDGLVDAVQWLRNGGAAGNEVLGHRDGYATQCPGDPLYAWVKAGAHRPDGTGPQGGTGGEASGGTALARYQVTINGLVYGYRASGAHVTAVGKALVARGFGRHYSVGPGPEWSDADTENFSDFQVSLGYKGTAPHQDADGVPGPVSLQQLLGTLPGKPATSSVPPFPGRSAFVLGKSNPAVTVLDGGLVRRGFTKHHAGAAYTPGPLFSQNTLLNVRDFQRATPALAGDADGYPGPLTWRLLLS</sequence>
<keyword evidence="4" id="KW-1185">Reference proteome</keyword>
<dbReference type="Gene3D" id="3.40.80.10">
    <property type="entry name" value="Peptidoglycan recognition protein-like"/>
    <property type="match status" value="1"/>
</dbReference>
<dbReference type="SUPFAM" id="SSF47090">
    <property type="entry name" value="PGBD-like"/>
    <property type="match status" value="1"/>
</dbReference>
<comment type="similarity">
    <text evidence="1">Belongs to the N-acetylmuramoyl-L-alanine amidase 2 family.</text>
</comment>
<accession>A0ABU2UVU4</accession>
<proteinExistence type="inferred from homology"/>
<dbReference type="SMART" id="SM00701">
    <property type="entry name" value="PGRP"/>
    <property type="match status" value="1"/>
</dbReference>
<protein>
    <submittedName>
        <fullName evidence="3">Peptidoglycan-binding protein</fullName>
    </submittedName>
</protein>
<dbReference type="SUPFAM" id="SSF55846">
    <property type="entry name" value="N-acetylmuramoyl-L-alanine amidase-like"/>
    <property type="match status" value="1"/>
</dbReference>
<dbReference type="InterPro" id="IPR036365">
    <property type="entry name" value="PGBD-like_sf"/>
</dbReference>
<evidence type="ECO:0000259" key="2">
    <source>
        <dbReference type="SMART" id="SM00701"/>
    </source>
</evidence>
<dbReference type="PANTHER" id="PTHR11022">
    <property type="entry name" value="PEPTIDOGLYCAN RECOGNITION PROTEIN"/>
    <property type="match status" value="1"/>
</dbReference>
<dbReference type="InterPro" id="IPR036505">
    <property type="entry name" value="Amidase/PGRP_sf"/>
</dbReference>
<organism evidence="3 4">
    <name type="scientific">Streptomyces hintoniae</name>
    <dbReference type="NCBI Taxonomy" id="3075521"/>
    <lineage>
        <taxon>Bacteria</taxon>
        <taxon>Bacillati</taxon>
        <taxon>Actinomycetota</taxon>
        <taxon>Actinomycetes</taxon>
        <taxon>Kitasatosporales</taxon>
        <taxon>Streptomycetaceae</taxon>
        <taxon>Streptomyces</taxon>
    </lineage>
</organism>
<comment type="caution">
    <text evidence="3">The sequence shown here is derived from an EMBL/GenBank/DDBJ whole genome shotgun (WGS) entry which is preliminary data.</text>
</comment>